<evidence type="ECO:0000313" key="3">
    <source>
        <dbReference type="EMBL" id="CAB4855944.1"/>
    </source>
</evidence>
<evidence type="ECO:0000313" key="1">
    <source>
        <dbReference type="EMBL" id="CAB4659334.1"/>
    </source>
</evidence>
<accession>A0A6J6LFG4</accession>
<dbReference type="EMBL" id="CAFBMV010000003">
    <property type="protein sequence ID" value="CAB4917961.1"/>
    <property type="molecule type" value="Genomic_DNA"/>
</dbReference>
<name>A0A6J6LFG4_9ZZZZ</name>
<reference evidence="1" key="1">
    <citation type="submission" date="2020-05" db="EMBL/GenBank/DDBJ databases">
        <authorList>
            <person name="Chiriac C."/>
            <person name="Salcher M."/>
            <person name="Ghai R."/>
            <person name="Kavagutti S V."/>
        </authorList>
    </citation>
    <scope>NUCLEOTIDE SEQUENCE</scope>
</reference>
<dbReference type="EMBL" id="CAFBLE010000001">
    <property type="protein sequence ID" value="CAB4855944.1"/>
    <property type="molecule type" value="Genomic_DNA"/>
</dbReference>
<sequence>MARSSRLVIKLASGVQEPERVSQAFSVASTALASGIEVSLWLTGEASWFALPGKAEEFLLAHAAPLHEMLQTILTAGTITLCSQCAIRRNIADGDQITGIRIAGAATFVEEITQDATQALVY</sequence>
<dbReference type="InterPro" id="IPR027396">
    <property type="entry name" value="DsrEFH-like"/>
</dbReference>
<protein>
    <submittedName>
        <fullName evidence="1">Unannotated protein</fullName>
    </submittedName>
</protein>
<gene>
    <name evidence="1" type="ORF">UFOPK2289_00385</name>
    <name evidence="2" type="ORF">UFOPK2822_00038</name>
    <name evidence="3" type="ORF">UFOPK3346_00135</name>
    <name evidence="4" type="ORF">UFOPK3670_00469</name>
    <name evidence="5" type="ORF">UFOPK4308_00635</name>
</gene>
<proteinExistence type="predicted"/>
<organism evidence="1">
    <name type="scientific">freshwater metagenome</name>
    <dbReference type="NCBI Taxonomy" id="449393"/>
    <lineage>
        <taxon>unclassified sequences</taxon>
        <taxon>metagenomes</taxon>
        <taxon>ecological metagenomes</taxon>
    </lineage>
</organism>
<dbReference type="SUPFAM" id="SSF75169">
    <property type="entry name" value="DsrEFH-like"/>
    <property type="match status" value="1"/>
</dbReference>
<dbReference type="Pfam" id="PF02635">
    <property type="entry name" value="DsrE"/>
    <property type="match status" value="1"/>
</dbReference>
<dbReference type="AlphaFoldDB" id="A0A6J6LFG4"/>
<dbReference type="EMBL" id="CAEZZC010000001">
    <property type="protein sequence ID" value="CAB4739057.1"/>
    <property type="molecule type" value="Genomic_DNA"/>
</dbReference>
<evidence type="ECO:0000313" key="4">
    <source>
        <dbReference type="EMBL" id="CAB4917961.1"/>
    </source>
</evidence>
<dbReference type="EMBL" id="CAEZWT010000006">
    <property type="protein sequence ID" value="CAB4659334.1"/>
    <property type="molecule type" value="Genomic_DNA"/>
</dbReference>
<dbReference type="EMBL" id="CAFBQL010000003">
    <property type="protein sequence ID" value="CAB5056601.1"/>
    <property type="molecule type" value="Genomic_DNA"/>
</dbReference>
<evidence type="ECO:0000313" key="5">
    <source>
        <dbReference type="EMBL" id="CAB5056601.1"/>
    </source>
</evidence>
<evidence type="ECO:0000313" key="2">
    <source>
        <dbReference type="EMBL" id="CAB4739057.1"/>
    </source>
</evidence>
<dbReference type="Gene3D" id="3.40.1260.10">
    <property type="entry name" value="DsrEFH-like"/>
    <property type="match status" value="1"/>
</dbReference>
<dbReference type="InterPro" id="IPR003787">
    <property type="entry name" value="Sulphur_relay_DsrE/F-like"/>
</dbReference>